<feature type="transmembrane region" description="Helical" evidence="10">
    <location>
        <begin position="388"/>
        <end position="405"/>
    </location>
</feature>
<comment type="subcellular location">
    <subcellularLocation>
        <location evidence="10">Cell inner membrane</location>
        <topology evidence="10">Multi-pass membrane protein</topology>
    </subcellularLocation>
    <subcellularLocation>
        <location evidence="1">Cell membrane</location>
        <topology evidence="1">Multi-pass membrane protein</topology>
    </subcellularLocation>
</comment>
<reference evidence="12" key="2">
    <citation type="submission" date="2014-03" db="EMBL/GenBank/DDBJ databases">
        <title>Candidatus Competibacter-lineage genomes retrieved from metagenomes reveal functional metabolic diversity.</title>
        <authorList>
            <person name="McIlroy S.J."/>
            <person name="Albertsen M."/>
            <person name="Andresen E.K."/>
            <person name="Saunders A.M."/>
            <person name="Kristiansen R."/>
            <person name="Stokholm-Bjerregaard M."/>
            <person name="Nielsen K.L."/>
            <person name="Nielsen P.H."/>
        </authorList>
    </citation>
    <scope>NUCLEOTIDE SEQUENCE</scope>
    <source>
        <strain evidence="12">Run_A_D11</strain>
    </source>
</reference>
<feature type="transmembrane region" description="Helical" evidence="10">
    <location>
        <begin position="315"/>
        <end position="336"/>
    </location>
</feature>
<evidence type="ECO:0000256" key="11">
    <source>
        <dbReference type="PIRNR" id="PIRNR002869"/>
    </source>
</evidence>
<evidence type="ECO:0000256" key="7">
    <source>
        <dbReference type="ARBA" id="ARBA00023136"/>
    </source>
</evidence>
<dbReference type="InterPro" id="IPR004268">
    <property type="entry name" value="MurJ"/>
</dbReference>
<evidence type="ECO:0000256" key="5">
    <source>
        <dbReference type="ARBA" id="ARBA00022984"/>
    </source>
</evidence>
<evidence type="ECO:0000256" key="10">
    <source>
        <dbReference type="HAMAP-Rule" id="MF_02078"/>
    </source>
</evidence>
<keyword evidence="7 10" id="KW-0472">Membrane</keyword>
<organism evidence="12 13">
    <name type="scientific">Candidatus Competibacter denitrificans Run_A_D11</name>
    <dbReference type="NCBI Taxonomy" id="1400863"/>
    <lineage>
        <taxon>Bacteria</taxon>
        <taxon>Pseudomonadati</taxon>
        <taxon>Pseudomonadota</taxon>
        <taxon>Gammaproteobacteria</taxon>
        <taxon>Candidatus Competibacteraceae</taxon>
        <taxon>Candidatus Competibacter</taxon>
    </lineage>
</organism>
<dbReference type="HAMAP" id="MF_02078">
    <property type="entry name" value="MurJ_MviN"/>
    <property type="match status" value="1"/>
</dbReference>
<feature type="transmembrane region" description="Helical" evidence="10">
    <location>
        <begin position="443"/>
        <end position="465"/>
    </location>
</feature>
<feature type="transmembrane region" description="Helical" evidence="10">
    <location>
        <begin position="480"/>
        <end position="503"/>
    </location>
</feature>
<dbReference type="NCBIfam" id="TIGR01695">
    <property type="entry name" value="murJ_mviN"/>
    <property type="match status" value="1"/>
</dbReference>
<evidence type="ECO:0000256" key="2">
    <source>
        <dbReference type="ARBA" id="ARBA00022475"/>
    </source>
</evidence>
<dbReference type="CDD" id="cd13123">
    <property type="entry name" value="MATE_MurJ_like"/>
    <property type="match status" value="1"/>
</dbReference>
<protein>
    <recommendedName>
        <fullName evidence="10">Probable lipid II flippase MurJ</fullName>
    </recommendedName>
</protein>
<dbReference type="GO" id="GO:0005886">
    <property type="term" value="C:plasma membrane"/>
    <property type="evidence" value="ECO:0007669"/>
    <property type="project" value="UniProtKB-SubCell"/>
</dbReference>
<comment type="similarity">
    <text evidence="9 10 11">Belongs to the MurJ/MviN family.</text>
</comment>
<dbReference type="AlphaFoldDB" id="W6M7F0"/>
<evidence type="ECO:0000256" key="6">
    <source>
        <dbReference type="ARBA" id="ARBA00022989"/>
    </source>
</evidence>
<keyword evidence="4 10" id="KW-0133">Cell shape</keyword>
<keyword evidence="3 10" id="KW-0812">Transmembrane</keyword>
<dbReference type="UniPathway" id="UPA00219"/>
<dbReference type="PANTHER" id="PTHR47019">
    <property type="entry name" value="LIPID II FLIPPASE MURJ"/>
    <property type="match status" value="1"/>
</dbReference>
<dbReference type="GO" id="GO:0015648">
    <property type="term" value="F:lipid-linked peptidoglycan transporter activity"/>
    <property type="evidence" value="ECO:0007669"/>
    <property type="project" value="UniProtKB-UniRule"/>
</dbReference>
<evidence type="ECO:0000256" key="8">
    <source>
        <dbReference type="ARBA" id="ARBA00060041"/>
    </source>
</evidence>
<dbReference type="EMBL" id="CBTJ020000080">
    <property type="protein sequence ID" value="CDI03886.1"/>
    <property type="molecule type" value="Genomic_DNA"/>
</dbReference>
<evidence type="ECO:0000256" key="9">
    <source>
        <dbReference type="ARBA" id="ARBA00061532"/>
    </source>
</evidence>
<dbReference type="PIRSF" id="PIRSF002869">
    <property type="entry name" value="MviN"/>
    <property type="match status" value="1"/>
</dbReference>
<sequence>MSKALLKSTGIVSAMTSLSRVTGFIRDMVYAQMFGAGAGTDAFFVAFRIPNFLRRLFAEGAFSQAFVPVFSEYQTQHSPQELKELVDQVAGTLGAILLLISAIGVVAAPILILLFAPGFTTDATKYDLTVEMLRITFPYLLFISLTAFAGGVLNSCGKFAIPAITPVLLNLTMIAAAVWLAPQMERPVVGLAWGVFIAGIIQLSFQIPFLRQVKLLPRPRWGWASQGVQQILKLMVPALFGSSVAQVNLLIDTLVASFLVSGSVSWLYYSDRLVEFPLGIFGVALGTVILPKLSRQHANAEAGGFSQTLDWALRWALLIGVPATIALILLSGPMLSALFQYGEFDARDVAMSTRSLMAFALGLTAFMLIKVLAPGFYARKDTRSPVKYGLIAMGANTALVLTLVWPLAHAGLALATSLAAYLNAGLLFYNLRQRGIYQARSGWPKFLLQLLLANGVMGAVIGFGVGDLDSWLQASAKQRLWHLSGLILAGGASYLLAVLAVGIRPRHLLLRQD</sequence>
<feature type="transmembrane region" description="Helical" evidence="10">
    <location>
        <begin position="188"/>
        <end position="210"/>
    </location>
</feature>
<gene>
    <name evidence="10" type="primary">murJ</name>
    <name evidence="12" type="ORF">BN873_70034</name>
</gene>
<keyword evidence="13" id="KW-1185">Reference proteome</keyword>
<dbReference type="STRING" id="1400863.BN873_70034"/>
<reference evidence="12" key="1">
    <citation type="submission" date="2013-07" db="EMBL/GenBank/DDBJ databases">
        <authorList>
            <person name="McIlroy S."/>
        </authorList>
    </citation>
    <scope>NUCLEOTIDE SEQUENCE [LARGE SCALE GENOMIC DNA]</scope>
    <source>
        <strain evidence="12">Run_A_D11</strain>
    </source>
</reference>
<feature type="transmembrane region" description="Helical" evidence="10">
    <location>
        <begin position="276"/>
        <end position="294"/>
    </location>
</feature>
<evidence type="ECO:0000256" key="3">
    <source>
        <dbReference type="ARBA" id="ARBA00022692"/>
    </source>
</evidence>
<dbReference type="Proteomes" id="UP000035760">
    <property type="component" value="Unassembled WGS sequence"/>
</dbReference>
<evidence type="ECO:0000256" key="1">
    <source>
        <dbReference type="ARBA" id="ARBA00004651"/>
    </source>
</evidence>
<dbReference type="PANTHER" id="PTHR47019:SF1">
    <property type="entry name" value="LIPID II FLIPPASE MURJ"/>
    <property type="match status" value="1"/>
</dbReference>
<feature type="transmembrane region" description="Helical" evidence="10">
    <location>
        <begin position="93"/>
        <end position="116"/>
    </location>
</feature>
<feature type="transmembrane region" description="Helical" evidence="10">
    <location>
        <begin position="411"/>
        <end position="431"/>
    </location>
</feature>
<evidence type="ECO:0000313" key="13">
    <source>
        <dbReference type="Proteomes" id="UP000035760"/>
    </source>
</evidence>
<keyword evidence="6 10" id="KW-1133">Transmembrane helix</keyword>
<evidence type="ECO:0000313" key="12">
    <source>
        <dbReference type="EMBL" id="CDI03886.1"/>
    </source>
</evidence>
<feature type="transmembrane region" description="Helical" evidence="10">
    <location>
        <begin position="356"/>
        <end position="376"/>
    </location>
</feature>
<feature type="transmembrane region" description="Helical" evidence="10">
    <location>
        <begin position="29"/>
        <end position="47"/>
    </location>
</feature>
<feature type="transmembrane region" description="Helical" evidence="10">
    <location>
        <begin position="231"/>
        <end position="256"/>
    </location>
</feature>
<comment type="caution">
    <text evidence="12">The sequence shown here is derived from an EMBL/GenBank/DDBJ whole genome shotgun (WGS) entry which is preliminary data.</text>
</comment>
<dbReference type="InterPro" id="IPR051050">
    <property type="entry name" value="Lipid_II_flippase_MurJ/MviN"/>
</dbReference>
<keyword evidence="5 10" id="KW-0573">Peptidoglycan synthesis</keyword>
<proteinExistence type="inferred from homology"/>
<keyword evidence="10" id="KW-0997">Cell inner membrane</keyword>
<accession>W6M7F0</accession>
<evidence type="ECO:0000256" key="4">
    <source>
        <dbReference type="ARBA" id="ARBA00022960"/>
    </source>
</evidence>
<keyword evidence="2 10" id="KW-1003">Cell membrane</keyword>
<dbReference type="GO" id="GO:0008360">
    <property type="term" value="P:regulation of cell shape"/>
    <property type="evidence" value="ECO:0007669"/>
    <property type="project" value="UniProtKB-UniRule"/>
</dbReference>
<dbReference type="GO" id="GO:0009252">
    <property type="term" value="P:peptidoglycan biosynthetic process"/>
    <property type="evidence" value="ECO:0007669"/>
    <property type="project" value="UniProtKB-UniRule"/>
</dbReference>
<dbReference type="Pfam" id="PF03023">
    <property type="entry name" value="MurJ"/>
    <property type="match status" value="1"/>
</dbReference>
<keyword evidence="10 11" id="KW-0813">Transport</keyword>
<keyword evidence="10 11" id="KW-0961">Cell wall biogenesis/degradation</keyword>
<dbReference type="PRINTS" id="PR01806">
    <property type="entry name" value="VIRFACTRMVIN"/>
</dbReference>
<dbReference type="GO" id="GO:0071555">
    <property type="term" value="P:cell wall organization"/>
    <property type="evidence" value="ECO:0007669"/>
    <property type="project" value="UniProtKB-UniRule"/>
</dbReference>
<dbReference type="GO" id="GO:0034204">
    <property type="term" value="P:lipid translocation"/>
    <property type="evidence" value="ECO:0007669"/>
    <property type="project" value="TreeGrafter"/>
</dbReference>
<feature type="transmembrane region" description="Helical" evidence="10">
    <location>
        <begin position="136"/>
        <end position="153"/>
    </location>
</feature>
<feature type="transmembrane region" description="Helical" evidence="10">
    <location>
        <begin position="160"/>
        <end position="182"/>
    </location>
</feature>
<comment type="function">
    <text evidence="8 10 11">Involved in peptidoglycan biosynthesis. Transports lipid-linked peptidoglycan precursors from the inner to the outer leaflet of the cytoplasmic membrane.</text>
</comment>
<dbReference type="RefSeq" id="WP_082161313.1">
    <property type="nucleotide sequence ID" value="NZ_CBTJ020000080.1"/>
</dbReference>
<comment type="pathway">
    <text evidence="10">Cell wall biogenesis; peptidoglycan biosynthesis.</text>
</comment>
<name>W6M7F0_9GAMM</name>